<evidence type="ECO:0000259" key="6">
    <source>
        <dbReference type="Pfam" id="PF01103"/>
    </source>
</evidence>
<evidence type="ECO:0000256" key="5">
    <source>
        <dbReference type="ARBA" id="ARBA00023237"/>
    </source>
</evidence>
<evidence type="ECO:0000256" key="2">
    <source>
        <dbReference type="ARBA" id="ARBA00022692"/>
    </source>
</evidence>
<feature type="domain" description="Bacterial surface antigen (D15)" evidence="6">
    <location>
        <begin position="457"/>
        <end position="738"/>
    </location>
</feature>
<dbReference type="Gene3D" id="2.40.160.50">
    <property type="entry name" value="membrane protein fhac: a member of the omp85/tpsb transporter family"/>
    <property type="match status" value="1"/>
</dbReference>
<dbReference type="InterPro" id="IPR000184">
    <property type="entry name" value="Bac_surfAg_D15"/>
</dbReference>
<dbReference type="GO" id="GO:0019867">
    <property type="term" value="C:outer membrane"/>
    <property type="evidence" value="ECO:0007669"/>
    <property type="project" value="InterPro"/>
</dbReference>
<dbReference type="Pfam" id="PF01103">
    <property type="entry name" value="Omp85"/>
    <property type="match status" value="1"/>
</dbReference>
<dbReference type="Gene3D" id="3.10.20.310">
    <property type="entry name" value="membrane protein fhac"/>
    <property type="match status" value="1"/>
</dbReference>
<comment type="subcellular location">
    <subcellularLocation>
        <location evidence="1">Membrane</location>
    </subcellularLocation>
</comment>
<dbReference type="PANTHER" id="PTHR12815:SF47">
    <property type="entry name" value="TRANSLOCATION AND ASSEMBLY MODULE SUBUNIT TAMA"/>
    <property type="match status" value="1"/>
</dbReference>
<comment type="caution">
    <text evidence="7">The sequence shown here is derived from an EMBL/GenBank/DDBJ whole genome shotgun (WGS) entry which is preliminary data.</text>
</comment>
<proteinExistence type="predicted"/>
<evidence type="ECO:0000256" key="1">
    <source>
        <dbReference type="ARBA" id="ARBA00004370"/>
    </source>
</evidence>
<organism evidence="7 8">
    <name type="scientific">Rhinopithecimicrobium faecis</name>
    <dbReference type="NCBI Taxonomy" id="2820698"/>
    <lineage>
        <taxon>Bacteria</taxon>
        <taxon>Pseudomonadati</taxon>
        <taxon>Bacteroidota</taxon>
        <taxon>Sphingobacteriia</taxon>
        <taxon>Sphingobacteriales</taxon>
        <taxon>Sphingobacteriaceae</taxon>
        <taxon>Rhinopithecimicrobium</taxon>
    </lineage>
</organism>
<keyword evidence="3" id="KW-0732">Signal</keyword>
<evidence type="ECO:0000313" key="8">
    <source>
        <dbReference type="Proteomes" id="UP000679691"/>
    </source>
</evidence>
<evidence type="ECO:0000313" key="7">
    <source>
        <dbReference type="EMBL" id="MBP3942679.1"/>
    </source>
</evidence>
<accession>A0A8T4H751</accession>
<sequence length="773" mass="88495">MSKNIRIKIPYLPLLGSLIVGLLGMSCNTTKNIKDGDYLYLGADVAIKADSMTKDNREAFEIHLQELLQPKPNKSLFGWRYKLGFNNLAGDSVGNNFVRKRLKKMGEEPVLLGDVNREYNENIIRNRMENLGFFNAQVVSDTLIDNKTARVLYTATPNKIFLINSVTFDIDSTTEIGRDINISKDKSLLKVGKNYSLDVIMNERDRIDNELKNRGYYYFSPDYVLVQVDSVNNNNKVDLFVVLKPETPALAKVPSTINNIYIYPNYTLTNTGYQRAPRNAQLIDSNFYFVDGKRTFRPKVITNHIFFERGDTYNRNSHNKTLNHLVNLNSFKFVKNNFVDAKDKPNALDVYYYLTPLPKKSLRLELLGKTASVYNGSEINVNWQLRNAFKGAELLNINVFGGYELQTGGNVNLNSTYYRYGAEASLIFPRILSPFNLEVTRKYIPKTYIKTGFEYLNRTSAYKLRSINFNFGYTWKESEFKQHDFGLLEIVYVQPQNITAEYQAQMDTVPTLRHAIEPQFSFGPTYNFTFTNSAEKDKKNTFYFKGGLDLSANTLGLIQGANINEGNQHKIFNAYYSQYVKLQADLRHYRKLGPNTVWASRISLGYSYSYGNSNTLPYLKQFFVGGPNSIRAFRARAIGPGSLAPQNIGENNFYADQTGDYKLEMSTEYRSKLASIIHWAAFIDAGNIWLQNEDVDKPGAKFSKNFISELAVGAGVGLRFDFTFLILRTDFAIPLRVPYLEKSERWVIKDIDIGDKTWRKNNLMFNLAIGYPF</sequence>
<dbReference type="RefSeq" id="WP_353546161.1">
    <property type="nucleotide sequence ID" value="NZ_JAGKSB010000003.1"/>
</dbReference>
<dbReference type="Proteomes" id="UP000679691">
    <property type="component" value="Unassembled WGS sequence"/>
</dbReference>
<dbReference type="PANTHER" id="PTHR12815">
    <property type="entry name" value="SORTING AND ASSEMBLY MACHINERY SAMM50 PROTEIN FAMILY MEMBER"/>
    <property type="match status" value="1"/>
</dbReference>
<protein>
    <submittedName>
        <fullName evidence="7">BamA/TamA family outer membrane protein</fullName>
    </submittedName>
</protein>
<keyword evidence="5" id="KW-0998">Cell outer membrane</keyword>
<keyword evidence="2" id="KW-0812">Transmembrane</keyword>
<dbReference type="InterPro" id="IPR039910">
    <property type="entry name" value="D15-like"/>
</dbReference>
<dbReference type="AlphaFoldDB" id="A0A8T4H751"/>
<keyword evidence="8" id="KW-1185">Reference proteome</keyword>
<keyword evidence="4" id="KW-0472">Membrane</keyword>
<dbReference type="PROSITE" id="PS51257">
    <property type="entry name" value="PROKAR_LIPOPROTEIN"/>
    <property type="match status" value="1"/>
</dbReference>
<evidence type="ECO:0000256" key="4">
    <source>
        <dbReference type="ARBA" id="ARBA00023136"/>
    </source>
</evidence>
<evidence type="ECO:0000256" key="3">
    <source>
        <dbReference type="ARBA" id="ARBA00022729"/>
    </source>
</evidence>
<name>A0A8T4H751_9SPHI</name>
<dbReference type="EMBL" id="JAGKSB010000003">
    <property type="protein sequence ID" value="MBP3942679.1"/>
    <property type="molecule type" value="Genomic_DNA"/>
</dbReference>
<gene>
    <name evidence="7" type="ORF">J5U18_03725</name>
</gene>
<reference evidence="7" key="1">
    <citation type="submission" date="2021-03" db="EMBL/GenBank/DDBJ databases">
        <authorList>
            <person name="Lu T."/>
            <person name="Wang Q."/>
            <person name="Han X."/>
        </authorList>
    </citation>
    <scope>NUCLEOTIDE SEQUENCE</scope>
    <source>
        <strain evidence="7">WQ 2009</strain>
    </source>
</reference>